<accession>A0AAD0XG09</accession>
<evidence type="ECO:0000313" key="1">
    <source>
        <dbReference type="EMBL" id="AYR23003.1"/>
    </source>
</evidence>
<dbReference type="EMBL" id="CP024996">
    <property type="protein sequence ID" value="AYR23003.1"/>
    <property type="molecule type" value="Genomic_DNA"/>
</dbReference>
<dbReference type="AlphaFoldDB" id="A0AAD0XG09"/>
<reference evidence="1 2" key="1">
    <citation type="submission" date="2017-11" db="EMBL/GenBank/DDBJ databases">
        <title>Complete genome sequence of Herbaspirillum rubrisubalbicans DSM 11543.</title>
        <authorList>
            <person name="Chen M."/>
            <person name="An Q."/>
        </authorList>
    </citation>
    <scope>NUCLEOTIDE SEQUENCE [LARGE SCALE GENOMIC DNA]</scope>
    <source>
        <strain evidence="1 2">DSM 11543</strain>
    </source>
</reference>
<gene>
    <name evidence="1" type="ORF">RC54_03840</name>
</gene>
<name>A0AAD0XG09_9BURK</name>
<proteinExistence type="predicted"/>
<dbReference type="Proteomes" id="UP000269199">
    <property type="component" value="Chromosome"/>
</dbReference>
<evidence type="ECO:0000313" key="2">
    <source>
        <dbReference type="Proteomes" id="UP000269199"/>
    </source>
</evidence>
<dbReference type="RefSeq" id="WP_061789276.1">
    <property type="nucleotide sequence ID" value="NZ_CP024996.1"/>
</dbReference>
<protein>
    <submittedName>
        <fullName evidence="1">Uncharacterized protein</fullName>
    </submittedName>
</protein>
<sequence>MLHSTAELLQAKQIEIARVANDLEITAATIASLVELAERSLAEETPGIETLVQVTARYAADLTKISQRLLEINKQ</sequence>
<organism evidence="1 2">
    <name type="scientific">Herbaspirillum rubrisubalbicans</name>
    <dbReference type="NCBI Taxonomy" id="80842"/>
    <lineage>
        <taxon>Bacteria</taxon>
        <taxon>Pseudomonadati</taxon>
        <taxon>Pseudomonadota</taxon>
        <taxon>Betaproteobacteria</taxon>
        <taxon>Burkholderiales</taxon>
        <taxon>Oxalobacteraceae</taxon>
        <taxon>Herbaspirillum</taxon>
    </lineage>
</organism>